<evidence type="ECO:0000256" key="5">
    <source>
        <dbReference type="ARBA" id="ARBA00022989"/>
    </source>
</evidence>
<evidence type="ECO:0000256" key="1">
    <source>
        <dbReference type="ARBA" id="ARBA00004651"/>
    </source>
</evidence>
<evidence type="ECO:0000256" key="8">
    <source>
        <dbReference type="SAM" id="MobiDB-lite"/>
    </source>
</evidence>
<comment type="similarity">
    <text evidence="7">Belongs to the binding-protein-dependent transport system permease family.</text>
</comment>
<keyword evidence="5 7" id="KW-1133">Transmembrane helix</keyword>
<organism evidence="10 11">
    <name type="scientific">Phytohabitans maris</name>
    <dbReference type="NCBI Taxonomy" id="3071409"/>
    <lineage>
        <taxon>Bacteria</taxon>
        <taxon>Bacillati</taxon>
        <taxon>Actinomycetota</taxon>
        <taxon>Actinomycetes</taxon>
        <taxon>Micromonosporales</taxon>
        <taxon>Micromonosporaceae</taxon>
    </lineage>
</organism>
<evidence type="ECO:0000313" key="11">
    <source>
        <dbReference type="Proteomes" id="UP001230908"/>
    </source>
</evidence>
<proteinExistence type="inferred from homology"/>
<feature type="transmembrane region" description="Helical" evidence="7">
    <location>
        <begin position="158"/>
        <end position="178"/>
    </location>
</feature>
<evidence type="ECO:0000256" key="7">
    <source>
        <dbReference type="RuleBase" id="RU363032"/>
    </source>
</evidence>
<dbReference type="SUPFAM" id="SSF161098">
    <property type="entry name" value="MetI-like"/>
    <property type="match status" value="1"/>
</dbReference>
<reference evidence="10 11" key="1">
    <citation type="submission" date="2023-08" db="EMBL/GenBank/DDBJ databases">
        <title>Phytohabitans sansha sp. nov., isolated from marine sediment.</title>
        <authorList>
            <person name="Zhao Y."/>
            <person name="Yi K."/>
        </authorList>
    </citation>
    <scope>NUCLEOTIDE SEQUENCE [LARGE SCALE GENOMIC DNA]</scope>
    <source>
        <strain evidence="10 11">ZYX-F-186</strain>
    </source>
</reference>
<feature type="transmembrane region" description="Helical" evidence="7">
    <location>
        <begin position="190"/>
        <end position="210"/>
    </location>
</feature>
<dbReference type="InterPro" id="IPR000515">
    <property type="entry name" value="MetI-like"/>
</dbReference>
<sequence length="329" mass="34846">MSDPTSGSLVTTPPPEQPGVVGDTAPVGAGLPETKRDQPRGLLGDAWYDLRRKPLFWISAGLIALFVVMAAFPFFFTSGSPNDPVGTGLSRSLEGPSGDAWFGTDILGRDIFARTIYGARASIIVAVAATLGTVLLGASVGVLAGFRGGWVDALLSRIADVFFGIPFVLGAIVILFTFNPEGAGSNEWKIMGLVILALCLLSWPVAMRIMRSSILAAKNADYVVAARALGASNSRIIFKHLIPNCLAPVLVYATILIGAYIGAEATLSFLGVGLQSPVVSWGVMISDSQQYIRVAPYWLLFPSAFLVTAVLSFVMLGEAVREALDPKLR</sequence>
<feature type="transmembrane region" description="Helical" evidence="7">
    <location>
        <begin position="241"/>
        <end position="261"/>
    </location>
</feature>
<evidence type="ECO:0000313" key="10">
    <source>
        <dbReference type="EMBL" id="MDQ7903275.1"/>
    </source>
</evidence>
<accession>A0ABU0ZAB2</accession>
<feature type="region of interest" description="Disordered" evidence="8">
    <location>
        <begin position="1"/>
        <end position="36"/>
    </location>
</feature>
<keyword evidence="2 7" id="KW-0813">Transport</keyword>
<feature type="transmembrane region" description="Helical" evidence="7">
    <location>
        <begin position="123"/>
        <end position="146"/>
    </location>
</feature>
<protein>
    <submittedName>
        <fullName evidence="10">ABC transporter permease</fullName>
    </submittedName>
</protein>
<dbReference type="PROSITE" id="PS50928">
    <property type="entry name" value="ABC_TM1"/>
    <property type="match status" value="1"/>
</dbReference>
<dbReference type="CDD" id="cd06261">
    <property type="entry name" value="TM_PBP2"/>
    <property type="match status" value="1"/>
</dbReference>
<feature type="compositionally biased region" description="Polar residues" evidence="8">
    <location>
        <begin position="1"/>
        <end position="11"/>
    </location>
</feature>
<gene>
    <name evidence="10" type="ORF">RB614_01910</name>
</gene>
<comment type="caution">
    <text evidence="10">The sequence shown here is derived from an EMBL/GenBank/DDBJ whole genome shotgun (WGS) entry which is preliminary data.</text>
</comment>
<evidence type="ECO:0000256" key="6">
    <source>
        <dbReference type="ARBA" id="ARBA00023136"/>
    </source>
</evidence>
<dbReference type="InterPro" id="IPR035906">
    <property type="entry name" value="MetI-like_sf"/>
</dbReference>
<keyword evidence="4 7" id="KW-0812">Transmembrane</keyword>
<evidence type="ECO:0000256" key="4">
    <source>
        <dbReference type="ARBA" id="ARBA00022692"/>
    </source>
</evidence>
<keyword evidence="11" id="KW-1185">Reference proteome</keyword>
<dbReference type="Gene3D" id="1.10.3720.10">
    <property type="entry name" value="MetI-like"/>
    <property type="match status" value="1"/>
</dbReference>
<feature type="transmembrane region" description="Helical" evidence="7">
    <location>
        <begin position="55"/>
        <end position="76"/>
    </location>
</feature>
<evidence type="ECO:0000256" key="3">
    <source>
        <dbReference type="ARBA" id="ARBA00022475"/>
    </source>
</evidence>
<keyword evidence="3" id="KW-1003">Cell membrane</keyword>
<feature type="domain" description="ABC transmembrane type-1" evidence="9">
    <location>
        <begin position="119"/>
        <end position="317"/>
    </location>
</feature>
<dbReference type="EMBL" id="JAVHUY010000002">
    <property type="protein sequence ID" value="MDQ7903275.1"/>
    <property type="molecule type" value="Genomic_DNA"/>
</dbReference>
<dbReference type="PANTHER" id="PTHR43386">
    <property type="entry name" value="OLIGOPEPTIDE TRANSPORT SYSTEM PERMEASE PROTEIN APPC"/>
    <property type="match status" value="1"/>
</dbReference>
<dbReference type="Pfam" id="PF00528">
    <property type="entry name" value="BPD_transp_1"/>
    <property type="match status" value="1"/>
</dbReference>
<comment type="subcellular location">
    <subcellularLocation>
        <location evidence="1 7">Cell membrane</location>
        <topology evidence="1 7">Multi-pass membrane protein</topology>
    </subcellularLocation>
</comment>
<evidence type="ECO:0000256" key="2">
    <source>
        <dbReference type="ARBA" id="ARBA00022448"/>
    </source>
</evidence>
<keyword evidence="6 7" id="KW-0472">Membrane</keyword>
<dbReference type="Proteomes" id="UP001230908">
    <property type="component" value="Unassembled WGS sequence"/>
</dbReference>
<dbReference type="PANTHER" id="PTHR43386:SF6">
    <property type="entry name" value="ABC TRANSPORTER PERMEASE PROTEIN"/>
    <property type="match status" value="1"/>
</dbReference>
<feature type="transmembrane region" description="Helical" evidence="7">
    <location>
        <begin position="297"/>
        <end position="316"/>
    </location>
</feature>
<name>A0ABU0ZAB2_9ACTN</name>
<dbReference type="RefSeq" id="WP_308710559.1">
    <property type="nucleotide sequence ID" value="NZ_JAVHUY010000002.1"/>
</dbReference>
<dbReference type="InterPro" id="IPR025966">
    <property type="entry name" value="OppC_N"/>
</dbReference>
<dbReference type="InterPro" id="IPR050366">
    <property type="entry name" value="BP-dependent_transpt_permease"/>
</dbReference>
<evidence type="ECO:0000259" key="9">
    <source>
        <dbReference type="PROSITE" id="PS50928"/>
    </source>
</evidence>
<dbReference type="Pfam" id="PF12911">
    <property type="entry name" value="OppC_N"/>
    <property type="match status" value="1"/>
</dbReference>